<sequence length="97" mass="11023">MSVRPCGWDHKTLPYKPPSPCFLFYEIPGNPVWRVSTCNARGEFCDLQPGLPYKEACHFNPLPLMECAPPRFPPELRRESTPQERKKSGSEKKSGSS</sequence>
<accession>A0A7G2CHD6</accession>
<keyword evidence="3" id="KW-1185">Reference proteome</keyword>
<dbReference type="Proteomes" id="UP000515908">
    <property type="component" value="Chromosome 11"/>
</dbReference>
<organism evidence="2 3">
    <name type="scientific">Angomonas deanei</name>
    <dbReference type="NCBI Taxonomy" id="59799"/>
    <lineage>
        <taxon>Eukaryota</taxon>
        <taxon>Discoba</taxon>
        <taxon>Euglenozoa</taxon>
        <taxon>Kinetoplastea</taxon>
        <taxon>Metakinetoplastina</taxon>
        <taxon>Trypanosomatida</taxon>
        <taxon>Trypanosomatidae</taxon>
        <taxon>Strigomonadinae</taxon>
        <taxon>Angomonas</taxon>
    </lineage>
</organism>
<name>A0A7G2CHD6_9TRYP</name>
<dbReference type="VEuPathDB" id="TriTrypDB:ADEAN_000586900"/>
<gene>
    <name evidence="2" type="ORF">ADEAN_000586900</name>
</gene>
<evidence type="ECO:0000313" key="2">
    <source>
        <dbReference type="EMBL" id="CAD2218381.1"/>
    </source>
</evidence>
<evidence type="ECO:0000313" key="3">
    <source>
        <dbReference type="Proteomes" id="UP000515908"/>
    </source>
</evidence>
<feature type="region of interest" description="Disordered" evidence="1">
    <location>
        <begin position="70"/>
        <end position="97"/>
    </location>
</feature>
<dbReference type="AlphaFoldDB" id="A0A7G2CHD6"/>
<proteinExistence type="predicted"/>
<protein>
    <submittedName>
        <fullName evidence="2">Uncharacterized protein</fullName>
    </submittedName>
</protein>
<dbReference type="EMBL" id="LR877155">
    <property type="protein sequence ID" value="CAD2218381.1"/>
    <property type="molecule type" value="Genomic_DNA"/>
</dbReference>
<feature type="compositionally biased region" description="Basic and acidic residues" evidence="1">
    <location>
        <begin position="74"/>
        <end position="97"/>
    </location>
</feature>
<evidence type="ECO:0000256" key="1">
    <source>
        <dbReference type="SAM" id="MobiDB-lite"/>
    </source>
</evidence>
<reference evidence="2 3" key="1">
    <citation type="submission" date="2020-08" db="EMBL/GenBank/DDBJ databases">
        <authorList>
            <person name="Newling K."/>
            <person name="Davey J."/>
            <person name="Forrester S."/>
        </authorList>
    </citation>
    <scope>NUCLEOTIDE SEQUENCE [LARGE SCALE GENOMIC DNA]</scope>
    <source>
        <strain evidence="3">Crithidia deanei Carvalho (ATCC PRA-265)</strain>
    </source>
</reference>